<sequence length="235" mass="27439">MRHDIKPNEQAFTTKEVAEELNIATPTVRKYGQILERNGYEFFKDGVRRIFVHTDIEALKAIRDTERPLDETALDLVLDQKERLKSNEETSVAAADTYDPSLYDAGQLKEFLMFLSKELAASREMNVQLTNDMAELKTTVSRLRQDHHVISAGVGNSTQKMNTKIDKLMEQQKNHYEEMLQKEKEKSELLKNEVMQMREEQQKEWRSQTEFNERLEEEVKKPRGSWGKLLALFGK</sequence>
<name>A0ABY4EK99_9BACI</name>
<feature type="coiled-coil region" evidence="1">
    <location>
        <begin position="119"/>
        <end position="200"/>
    </location>
</feature>
<organism evidence="2 3">
    <name type="scientific">Halobacillus salinarum</name>
    <dbReference type="NCBI Taxonomy" id="2932257"/>
    <lineage>
        <taxon>Bacteria</taxon>
        <taxon>Bacillati</taxon>
        <taxon>Bacillota</taxon>
        <taxon>Bacilli</taxon>
        <taxon>Bacillales</taxon>
        <taxon>Bacillaceae</taxon>
        <taxon>Halobacillus</taxon>
    </lineage>
</organism>
<keyword evidence="3" id="KW-1185">Reference proteome</keyword>
<dbReference type="RefSeq" id="WP_244710337.1">
    <property type="nucleotide sequence ID" value="NZ_CP095073.1"/>
</dbReference>
<protein>
    <submittedName>
        <fullName evidence="2">Uncharacterized protein</fullName>
    </submittedName>
</protein>
<evidence type="ECO:0000256" key="1">
    <source>
        <dbReference type="SAM" id="Coils"/>
    </source>
</evidence>
<reference evidence="2 3" key="1">
    <citation type="submission" date="2022-04" db="EMBL/GenBank/DDBJ databases">
        <title>Halobacillus sp. isolated from saltern.</title>
        <authorList>
            <person name="Won M."/>
            <person name="Lee C.-M."/>
            <person name="Woen H.-Y."/>
            <person name="Kwon S.-W."/>
        </authorList>
    </citation>
    <scope>NUCLEOTIDE SEQUENCE [LARGE SCALE GENOMIC DNA]</scope>
    <source>
        <strain evidence="2 3">SSBR10-3</strain>
    </source>
</reference>
<gene>
    <name evidence="2" type="ORF">MUN89_21705</name>
</gene>
<keyword evidence="1" id="KW-0175">Coiled coil</keyword>
<dbReference type="EMBL" id="CP095073">
    <property type="protein sequence ID" value="UOQ44405.1"/>
    <property type="molecule type" value="Genomic_DNA"/>
</dbReference>
<proteinExistence type="predicted"/>
<evidence type="ECO:0000313" key="3">
    <source>
        <dbReference type="Proteomes" id="UP000831787"/>
    </source>
</evidence>
<evidence type="ECO:0000313" key="2">
    <source>
        <dbReference type="EMBL" id="UOQ44405.1"/>
    </source>
</evidence>
<accession>A0ABY4EK99</accession>
<dbReference type="Proteomes" id="UP000831787">
    <property type="component" value="Chromosome"/>
</dbReference>